<evidence type="ECO:0000256" key="1">
    <source>
        <dbReference type="SAM" id="MobiDB-lite"/>
    </source>
</evidence>
<feature type="region of interest" description="Disordered" evidence="1">
    <location>
        <begin position="1"/>
        <end position="50"/>
    </location>
</feature>
<name>A0A101MN01_PENFR</name>
<evidence type="ECO:0000313" key="3">
    <source>
        <dbReference type="Proteomes" id="UP000055045"/>
    </source>
</evidence>
<comment type="caution">
    <text evidence="2">The sequence shown here is derived from an EMBL/GenBank/DDBJ whole genome shotgun (WGS) entry which is preliminary data.</text>
</comment>
<sequence length="148" mass="17088">MSDTKYHPGREARPKHEVHLERQDHLESEDHPNCENQPEGDTEEKKPINFEWTPELVKIGTSRGDIHPSIGPLEFHNDSAVCKYRPGMALPDPADTQECLRWVGLSDKKIVEMEQKFNELHPDYQGPSCGYGEKFKQHAYAYNEIYVP</sequence>
<protein>
    <submittedName>
        <fullName evidence="2">Uncharacterized protein</fullName>
    </submittedName>
</protein>
<dbReference type="AlphaFoldDB" id="A0A101MN01"/>
<dbReference type="EMBL" id="LLXE01000070">
    <property type="protein sequence ID" value="KUM63540.1"/>
    <property type="molecule type" value="Genomic_DNA"/>
</dbReference>
<dbReference type="Proteomes" id="UP000055045">
    <property type="component" value="Unassembled WGS sequence"/>
</dbReference>
<organism evidence="2 3">
    <name type="scientific">Penicillium freii</name>
    <dbReference type="NCBI Taxonomy" id="48697"/>
    <lineage>
        <taxon>Eukaryota</taxon>
        <taxon>Fungi</taxon>
        <taxon>Dikarya</taxon>
        <taxon>Ascomycota</taxon>
        <taxon>Pezizomycotina</taxon>
        <taxon>Eurotiomycetes</taxon>
        <taxon>Eurotiomycetidae</taxon>
        <taxon>Eurotiales</taxon>
        <taxon>Aspergillaceae</taxon>
        <taxon>Penicillium</taxon>
    </lineage>
</organism>
<keyword evidence="3" id="KW-1185">Reference proteome</keyword>
<accession>A0A101MN01</accession>
<gene>
    <name evidence="2" type="ORF">ACN42_g3532</name>
</gene>
<reference evidence="2 3" key="1">
    <citation type="submission" date="2015-10" db="EMBL/GenBank/DDBJ databases">
        <title>Genome sequencing of Penicillium freii.</title>
        <authorList>
            <person name="Nguyen H.D."/>
            <person name="Visagie C.M."/>
            <person name="Seifert K.A."/>
        </authorList>
    </citation>
    <scope>NUCLEOTIDE SEQUENCE [LARGE SCALE GENOMIC DNA]</scope>
    <source>
        <strain evidence="2 3">DAOM 242723</strain>
    </source>
</reference>
<evidence type="ECO:0000313" key="2">
    <source>
        <dbReference type="EMBL" id="KUM63540.1"/>
    </source>
</evidence>
<feature type="compositionally biased region" description="Basic and acidic residues" evidence="1">
    <location>
        <begin position="1"/>
        <end position="33"/>
    </location>
</feature>
<proteinExistence type="predicted"/>